<organism evidence="1 2">
    <name type="scientific">Sphaerobolus stellatus (strain SS14)</name>
    <dbReference type="NCBI Taxonomy" id="990650"/>
    <lineage>
        <taxon>Eukaryota</taxon>
        <taxon>Fungi</taxon>
        <taxon>Dikarya</taxon>
        <taxon>Basidiomycota</taxon>
        <taxon>Agaricomycotina</taxon>
        <taxon>Agaricomycetes</taxon>
        <taxon>Phallomycetidae</taxon>
        <taxon>Geastrales</taxon>
        <taxon>Sphaerobolaceae</taxon>
        <taxon>Sphaerobolus</taxon>
    </lineage>
</organism>
<protein>
    <submittedName>
        <fullName evidence="1">Uncharacterized protein</fullName>
    </submittedName>
</protein>
<feature type="non-terminal residue" evidence="1">
    <location>
        <position position="69"/>
    </location>
</feature>
<reference evidence="1 2" key="1">
    <citation type="submission" date="2014-06" db="EMBL/GenBank/DDBJ databases">
        <title>Evolutionary Origins and Diversification of the Mycorrhizal Mutualists.</title>
        <authorList>
            <consortium name="DOE Joint Genome Institute"/>
            <consortium name="Mycorrhizal Genomics Consortium"/>
            <person name="Kohler A."/>
            <person name="Kuo A."/>
            <person name="Nagy L.G."/>
            <person name="Floudas D."/>
            <person name="Copeland A."/>
            <person name="Barry K.W."/>
            <person name="Cichocki N."/>
            <person name="Veneault-Fourrey C."/>
            <person name="LaButti K."/>
            <person name="Lindquist E.A."/>
            <person name="Lipzen A."/>
            <person name="Lundell T."/>
            <person name="Morin E."/>
            <person name="Murat C."/>
            <person name="Riley R."/>
            <person name="Ohm R."/>
            <person name="Sun H."/>
            <person name="Tunlid A."/>
            <person name="Henrissat B."/>
            <person name="Grigoriev I.V."/>
            <person name="Hibbett D.S."/>
            <person name="Martin F."/>
        </authorList>
    </citation>
    <scope>NUCLEOTIDE SEQUENCE [LARGE SCALE GENOMIC DNA]</scope>
    <source>
        <strain evidence="1 2">SS14</strain>
    </source>
</reference>
<sequence length="69" mass="7751">MDLLRFSLIFITPPCSSPSILLTPSTLSDKSKRSTGCADSNSNDRMLMTLSTLLHSTRYYLVFIYSKTI</sequence>
<gene>
    <name evidence="1" type="ORF">M422DRAFT_39427</name>
</gene>
<evidence type="ECO:0000313" key="2">
    <source>
        <dbReference type="Proteomes" id="UP000054279"/>
    </source>
</evidence>
<proteinExistence type="predicted"/>
<dbReference type="HOGENOM" id="CLU_2783006_0_0_1"/>
<dbReference type="Proteomes" id="UP000054279">
    <property type="component" value="Unassembled WGS sequence"/>
</dbReference>
<dbReference type="AlphaFoldDB" id="A0A0C9UF87"/>
<evidence type="ECO:0000313" key="1">
    <source>
        <dbReference type="EMBL" id="KIJ23850.1"/>
    </source>
</evidence>
<name>A0A0C9UF87_SPHS4</name>
<dbReference type="EMBL" id="KN837577">
    <property type="protein sequence ID" value="KIJ23850.1"/>
    <property type="molecule type" value="Genomic_DNA"/>
</dbReference>
<accession>A0A0C9UF87</accession>
<keyword evidence="2" id="KW-1185">Reference proteome</keyword>